<dbReference type="CDD" id="cd09726">
    <property type="entry name" value="RAMP_I_III"/>
    <property type="match status" value="1"/>
</dbReference>
<dbReference type="GO" id="GO:0051607">
    <property type="term" value="P:defense response to virus"/>
    <property type="evidence" value="ECO:0007669"/>
    <property type="project" value="UniProtKB-KW"/>
</dbReference>
<dbReference type="Proteomes" id="UP000658225">
    <property type="component" value="Unassembled WGS sequence"/>
</dbReference>
<proteinExistence type="predicted"/>
<evidence type="ECO:0000313" key="4">
    <source>
        <dbReference type="Proteomes" id="UP000658225"/>
    </source>
</evidence>
<evidence type="ECO:0000313" key="3">
    <source>
        <dbReference type="EMBL" id="MBE1555401.1"/>
    </source>
</evidence>
<organism evidence="3 4">
    <name type="scientific">Sporosarcina limicola</name>
    <dbReference type="NCBI Taxonomy" id="34101"/>
    <lineage>
        <taxon>Bacteria</taxon>
        <taxon>Bacillati</taxon>
        <taxon>Bacillota</taxon>
        <taxon>Bacilli</taxon>
        <taxon>Bacillales</taxon>
        <taxon>Caryophanaceae</taxon>
        <taxon>Sporosarcina</taxon>
    </lineage>
</organism>
<evidence type="ECO:0000256" key="1">
    <source>
        <dbReference type="ARBA" id="ARBA00023118"/>
    </source>
</evidence>
<feature type="domain" description="CRISPR type III-associated protein" evidence="2">
    <location>
        <begin position="11"/>
        <end position="190"/>
    </location>
</feature>
<dbReference type="RefSeq" id="WP_192599128.1">
    <property type="nucleotide sequence ID" value="NZ_JADBEL010000013.1"/>
</dbReference>
<dbReference type="PANTHER" id="PTHR35579">
    <property type="entry name" value="CRISPR SYSTEM CMS ENDORIBONUCLEASE CSM3"/>
    <property type="match status" value="1"/>
</dbReference>
<feature type="domain" description="CRISPR type III-associated protein" evidence="2">
    <location>
        <begin position="271"/>
        <end position="426"/>
    </location>
</feature>
<name>A0A927MQA4_9BACL</name>
<comment type="caution">
    <text evidence="3">The sequence shown here is derived from an EMBL/GenBank/DDBJ whole genome shotgun (WGS) entry which is preliminary data.</text>
</comment>
<dbReference type="EMBL" id="JADBEL010000013">
    <property type="protein sequence ID" value="MBE1555401.1"/>
    <property type="molecule type" value="Genomic_DNA"/>
</dbReference>
<accession>A0A927MQA4</accession>
<dbReference type="Pfam" id="PF03787">
    <property type="entry name" value="RAMPs"/>
    <property type="match status" value="2"/>
</dbReference>
<dbReference type="InterPro" id="IPR005537">
    <property type="entry name" value="RAMP_III_fam"/>
</dbReference>
<keyword evidence="4" id="KW-1185">Reference proteome</keyword>
<dbReference type="AlphaFoldDB" id="A0A927MQA4"/>
<reference evidence="3" key="1">
    <citation type="submission" date="2020-10" db="EMBL/GenBank/DDBJ databases">
        <title>Genomic Encyclopedia of Type Strains, Phase IV (KMG-IV): sequencing the most valuable type-strain genomes for metagenomic binning, comparative biology and taxonomic classification.</title>
        <authorList>
            <person name="Goeker M."/>
        </authorList>
    </citation>
    <scope>NUCLEOTIDE SEQUENCE</scope>
    <source>
        <strain evidence="3">DSM 13886</strain>
    </source>
</reference>
<keyword evidence="1" id="KW-0051">Antiviral defense</keyword>
<sequence length="468" mass="52690">MNKKLIYYFNIKAESPVYFGTSDKESTSLKRSDDPRALVVSGNSIGGALREYLIRTGETQECLLRYMGGIKTSIQDADNTVTVKEEFKESSIYISDGEFVHPPKFLTKEGTAIDPTTGAAQHNQKYTFDYLPRGTEITFHIECDVEGDESEEQVPTERGLKQLIEKWTRGIIQGELRFGGEKSNGFGKFSLVSMERIAFDFDSLDAVDEYIFCRKNRKREKVDLGFLDEDKVIENLGVVFSLKGSFPYGVYQSFKDNSLMNDKVRVTGLQKCGEVYFIPATSLKGLLRSEIMLLFRKMTDCETKAKEKCSELFGDTDRQGKLVFSDISIQNAQTTKKVQGSNAKDESTYVPVYIKIDRLTGGAFSSALKHQNEVQGDAEIRFRLLGNGESFEESPYLFPLIYVLRRIGAGKVPLGGRTVIGLGQFEAVETVVTGSGWKSEFTNQGVLSEESTQSLKRYFETFERWVLT</sequence>
<gene>
    <name evidence="3" type="ORF">H4683_002506</name>
</gene>
<dbReference type="InterPro" id="IPR052216">
    <property type="entry name" value="CRISPR_Csm3_endoribonuclease"/>
</dbReference>
<evidence type="ECO:0000259" key="2">
    <source>
        <dbReference type="Pfam" id="PF03787"/>
    </source>
</evidence>
<dbReference type="PANTHER" id="PTHR35579:SF6">
    <property type="entry name" value="DUF324 DOMAIN-CONTAINING PROTEIN"/>
    <property type="match status" value="1"/>
</dbReference>
<protein>
    <submittedName>
        <fullName evidence="3">CRISPR/Cas system CSM-associated protein Csm3 (Group 7 of RAMP superfamily)</fullName>
    </submittedName>
</protein>